<proteinExistence type="predicted"/>
<feature type="domain" description="IclR-ED" evidence="5">
    <location>
        <begin position="69"/>
        <end position="249"/>
    </location>
</feature>
<evidence type="ECO:0000256" key="2">
    <source>
        <dbReference type="ARBA" id="ARBA00023125"/>
    </source>
</evidence>
<dbReference type="EMBL" id="JBHSDJ010000029">
    <property type="protein sequence ID" value="MFC4247213.1"/>
    <property type="molecule type" value="Genomic_DNA"/>
</dbReference>
<dbReference type="GO" id="GO:0003677">
    <property type="term" value="F:DNA binding"/>
    <property type="evidence" value="ECO:0007669"/>
    <property type="project" value="UniProtKB-KW"/>
</dbReference>
<feature type="domain" description="HTH iclR-type" evidence="4">
    <location>
        <begin position="9"/>
        <end position="68"/>
    </location>
</feature>
<dbReference type="SMART" id="SM00418">
    <property type="entry name" value="HTH_ARSR"/>
    <property type="match status" value="1"/>
</dbReference>
<dbReference type="SMART" id="SM00346">
    <property type="entry name" value="HTH_ICLR"/>
    <property type="match status" value="1"/>
</dbReference>
<dbReference type="InterPro" id="IPR014757">
    <property type="entry name" value="Tscrpt_reg_IclR_C"/>
</dbReference>
<dbReference type="InterPro" id="IPR029016">
    <property type="entry name" value="GAF-like_dom_sf"/>
</dbReference>
<dbReference type="SUPFAM" id="SSF46785">
    <property type="entry name" value="Winged helix' DNA-binding domain"/>
    <property type="match status" value="1"/>
</dbReference>
<evidence type="ECO:0000259" key="4">
    <source>
        <dbReference type="PROSITE" id="PS51077"/>
    </source>
</evidence>
<keyword evidence="3" id="KW-0804">Transcription</keyword>
<evidence type="ECO:0000256" key="1">
    <source>
        <dbReference type="ARBA" id="ARBA00023015"/>
    </source>
</evidence>
<protein>
    <submittedName>
        <fullName evidence="6">IclR family transcriptional regulator</fullName>
    </submittedName>
</protein>
<dbReference type="InterPro" id="IPR050707">
    <property type="entry name" value="HTH_MetabolicPath_Reg"/>
</dbReference>
<evidence type="ECO:0000313" key="7">
    <source>
        <dbReference type="Proteomes" id="UP001595821"/>
    </source>
</evidence>
<dbReference type="InterPro" id="IPR036390">
    <property type="entry name" value="WH_DNA-bd_sf"/>
</dbReference>
<dbReference type="PROSITE" id="PS51078">
    <property type="entry name" value="ICLR_ED"/>
    <property type="match status" value="1"/>
</dbReference>
<dbReference type="SUPFAM" id="SSF55781">
    <property type="entry name" value="GAF domain-like"/>
    <property type="match status" value="1"/>
</dbReference>
<comment type="caution">
    <text evidence="6">The sequence shown here is derived from an EMBL/GenBank/DDBJ whole genome shotgun (WGS) entry which is preliminary data.</text>
</comment>
<dbReference type="InterPro" id="IPR001845">
    <property type="entry name" value="HTH_ArsR_DNA-bd_dom"/>
</dbReference>
<keyword evidence="2" id="KW-0238">DNA-binding</keyword>
<gene>
    <name evidence="6" type="ORF">ACFOZ7_09420</name>
</gene>
<dbReference type="PANTHER" id="PTHR30136:SF35">
    <property type="entry name" value="HTH-TYPE TRANSCRIPTIONAL REGULATOR RV1719"/>
    <property type="match status" value="1"/>
</dbReference>
<keyword evidence="1" id="KW-0805">Transcription regulation</keyword>
<dbReference type="Pfam" id="PF01614">
    <property type="entry name" value="IclR_C"/>
    <property type="match status" value="1"/>
</dbReference>
<dbReference type="InterPro" id="IPR005471">
    <property type="entry name" value="Tscrpt_reg_IclR_N"/>
</dbReference>
<sequence>MSNEAKHPVGTTKKTLRLIEVLKEDECGRVTELSEKVGMGKSAVHNHLQTLKEEGYVVQNGDRYCLGLKFLEIGGHLRSQMKLYKTAKPKVKEMAEKTGELANLLVEEDGIGVYLYRSKGEQAVELDTYVGHRTHLHYTAQGKAILAYMPEERVREIIDQHGLPQATPNTITDPDELFDELQQVRDRGYATHEEERLVGLRSVAAPIKPGDDSACGSISISAPSSRLRDDEITETVQSAANAIELNLKYS</sequence>
<dbReference type="PANTHER" id="PTHR30136">
    <property type="entry name" value="HELIX-TURN-HELIX TRANSCRIPTIONAL REGULATOR, ICLR FAMILY"/>
    <property type="match status" value="1"/>
</dbReference>
<accession>A0ABD5NZ19</accession>
<dbReference type="InterPro" id="IPR011991">
    <property type="entry name" value="ArsR-like_HTH"/>
</dbReference>
<dbReference type="RefSeq" id="WP_246974633.1">
    <property type="nucleotide sequence ID" value="NZ_CP095397.1"/>
</dbReference>
<dbReference type="GO" id="GO:0006355">
    <property type="term" value="P:regulation of DNA-templated transcription"/>
    <property type="evidence" value="ECO:0007669"/>
    <property type="project" value="UniProtKB-ARBA"/>
</dbReference>
<dbReference type="AlphaFoldDB" id="A0ABD5NZ19"/>
<evidence type="ECO:0000259" key="5">
    <source>
        <dbReference type="PROSITE" id="PS51078"/>
    </source>
</evidence>
<dbReference type="CDD" id="cd00090">
    <property type="entry name" value="HTH_ARSR"/>
    <property type="match status" value="1"/>
</dbReference>
<reference evidence="6 7" key="1">
    <citation type="journal article" date="2014" name="Int. J. Syst. Evol. Microbiol.">
        <title>Complete genome sequence of Corynebacterium casei LMG S-19264T (=DSM 44701T), isolated from a smear-ripened cheese.</title>
        <authorList>
            <consortium name="US DOE Joint Genome Institute (JGI-PGF)"/>
            <person name="Walter F."/>
            <person name="Albersmeier A."/>
            <person name="Kalinowski J."/>
            <person name="Ruckert C."/>
        </authorList>
    </citation>
    <scope>NUCLEOTIDE SEQUENCE [LARGE SCALE GENOMIC DNA]</scope>
    <source>
        <strain evidence="6 7">IBRC-M 10912</strain>
    </source>
</reference>
<dbReference type="InterPro" id="IPR036388">
    <property type="entry name" value="WH-like_DNA-bd_sf"/>
</dbReference>
<name>A0ABD5NZ19_9EURY</name>
<evidence type="ECO:0000313" key="6">
    <source>
        <dbReference type="EMBL" id="MFC4247213.1"/>
    </source>
</evidence>
<dbReference type="Pfam" id="PF09339">
    <property type="entry name" value="HTH_IclR"/>
    <property type="match status" value="1"/>
</dbReference>
<dbReference type="Gene3D" id="1.10.10.10">
    <property type="entry name" value="Winged helix-like DNA-binding domain superfamily/Winged helix DNA-binding domain"/>
    <property type="match status" value="1"/>
</dbReference>
<dbReference type="Gene3D" id="3.30.450.40">
    <property type="match status" value="1"/>
</dbReference>
<dbReference type="GeneID" id="71853858"/>
<evidence type="ECO:0000256" key="3">
    <source>
        <dbReference type="ARBA" id="ARBA00023163"/>
    </source>
</evidence>
<dbReference type="PROSITE" id="PS51077">
    <property type="entry name" value="HTH_ICLR"/>
    <property type="match status" value="1"/>
</dbReference>
<dbReference type="Proteomes" id="UP001595821">
    <property type="component" value="Unassembled WGS sequence"/>
</dbReference>
<organism evidence="6 7">
    <name type="scientific">Natribaculum luteum</name>
    <dbReference type="NCBI Taxonomy" id="1586232"/>
    <lineage>
        <taxon>Archaea</taxon>
        <taxon>Methanobacteriati</taxon>
        <taxon>Methanobacteriota</taxon>
        <taxon>Stenosarchaea group</taxon>
        <taxon>Halobacteria</taxon>
        <taxon>Halobacteriales</taxon>
        <taxon>Natrialbaceae</taxon>
        <taxon>Natribaculum</taxon>
    </lineage>
</organism>